<keyword evidence="3 7" id="KW-0812">Transmembrane</keyword>
<keyword evidence="9" id="KW-1185">Reference proteome</keyword>
<sequence>MDDTVLSRVNEHRADEEGRGRAAAQPHHIPWLGWRDILLRLRDGIARDRIGTIAAGTTFFLLLSLVPSLAALVSLYGLVADPATIGDHLALLRGYVPPGLLELVEGELHRLTANRSSTLGLGFAVGILVALWSANSGMKALLDSLNVAYGEAEERGFLKLLGVSISFTLGAIMFFVVALNLMIGVPLVIRFLPLGPVGDLLLAILPALVMFAAAVLGLAMLYRFGPSRAKAKWRWITPGSLAAAVLWLIGSILFSWYVSTWSNYSATYGSLGTLIGVMMWIYLSMWVVLIGAELNAQIEHQTAQDTTLGPDRPLGERGAFMADHVGQAQG</sequence>
<dbReference type="PANTHER" id="PTHR30213">
    <property type="entry name" value="INNER MEMBRANE PROTEIN YHJD"/>
    <property type="match status" value="1"/>
</dbReference>
<keyword evidence="5 7" id="KW-0472">Membrane</keyword>
<protein>
    <submittedName>
        <fullName evidence="8">Membrane protein</fullName>
    </submittedName>
</protein>
<feature type="compositionally biased region" description="Basic and acidic residues" evidence="6">
    <location>
        <begin position="9"/>
        <end position="20"/>
    </location>
</feature>
<evidence type="ECO:0000256" key="1">
    <source>
        <dbReference type="ARBA" id="ARBA00004651"/>
    </source>
</evidence>
<proteinExistence type="predicted"/>
<dbReference type="Proteomes" id="UP000254925">
    <property type="component" value="Unassembled WGS sequence"/>
</dbReference>
<organism evidence="8 9">
    <name type="scientific">Microvirga subterranea</name>
    <dbReference type="NCBI Taxonomy" id="186651"/>
    <lineage>
        <taxon>Bacteria</taxon>
        <taxon>Pseudomonadati</taxon>
        <taxon>Pseudomonadota</taxon>
        <taxon>Alphaproteobacteria</taxon>
        <taxon>Hyphomicrobiales</taxon>
        <taxon>Methylobacteriaceae</taxon>
        <taxon>Microvirga</taxon>
    </lineage>
</organism>
<comment type="caution">
    <text evidence="8">The sequence shown here is derived from an EMBL/GenBank/DDBJ whole genome shotgun (WGS) entry which is preliminary data.</text>
</comment>
<evidence type="ECO:0000256" key="5">
    <source>
        <dbReference type="ARBA" id="ARBA00023136"/>
    </source>
</evidence>
<feature type="transmembrane region" description="Helical" evidence="7">
    <location>
        <begin position="50"/>
        <end position="79"/>
    </location>
</feature>
<evidence type="ECO:0000313" key="9">
    <source>
        <dbReference type="Proteomes" id="UP000254925"/>
    </source>
</evidence>
<feature type="transmembrane region" description="Helical" evidence="7">
    <location>
        <begin position="201"/>
        <end position="223"/>
    </location>
</feature>
<dbReference type="Pfam" id="PF03631">
    <property type="entry name" value="Virul_fac_BrkB"/>
    <property type="match status" value="1"/>
</dbReference>
<dbReference type="InterPro" id="IPR017039">
    <property type="entry name" value="Virul_fac_BrkB"/>
</dbReference>
<evidence type="ECO:0000256" key="6">
    <source>
        <dbReference type="SAM" id="MobiDB-lite"/>
    </source>
</evidence>
<evidence type="ECO:0000256" key="4">
    <source>
        <dbReference type="ARBA" id="ARBA00022989"/>
    </source>
</evidence>
<evidence type="ECO:0000313" key="8">
    <source>
        <dbReference type="EMBL" id="RDI59359.1"/>
    </source>
</evidence>
<dbReference type="OrthoDB" id="9781030at2"/>
<dbReference type="GO" id="GO:0005886">
    <property type="term" value="C:plasma membrane"/>
    <property type="evidence" value="ECO:0007669"/>
    <property type="project" value="UniProtKB-SubCell"/>
</dbReference>
<feature type="transmembrane region" description="Helical" evidence="7">
    <location>
        <begin position="235"/>
        <end position="258"/>
    </location>
</feature>
<evidence type="ECO:0000256" key="2">
    <source>
        <dbReference type="ARBA" id="ARBA00022475"/>
    </source>
</evidence>
<dbReference type="EMBL" id="QQBB01000004">
    <property type="protein sequence ID" value="RDI59359.1"/>
    <property type="molecule type" value="Genomic_DNA"/>
</dbReference>
<dbReference type="PANTHER" id="PTHR30213:SF0">
    <property type="entry name" value="UPF0761 MEMBRANE PROTEIN YIHY"/>
    <property type="match status" value="1"/>
</dbReference>
<evidence type="ECO:0000256" key="7">
    <source>
        <dbReference type="SAM" id="Phobius"/>
    </source>
</evidence>
<dbReference type="PIRSF" id="PIRSF035875">
    <property type="entry name" value="RNase_BN"/>
    <property type="match status" value="1"/>
</dbReference>
<dbReference type="NCBIfam" id="TIGR00765">
    <property type="entry name" value="yihY_not_rbn"/>
    <property type="match status" value="1"/>
</dbReference>
<feature type="region of interest" description="Disordered" evidence="6">
    <location>
        <begin position="1"/>
        <end position="22"/>
    </location>
</feature>
<gene>
    <name evidence="8" type="ORF">DES45_104271</name>
</gene>
<feature type="transmembrane region" description="Helical" evidence="7">
    <location>
        <begin position="270"/>
        <end position="292"/>
    </location>
</feature>
<accession>A0A370HLI6</accession>
<comment type="subcellular location">
    <subcellularLocation>
        <location evidence="1">Cell membrane</location>
        <topology evidence="1">Multi-pass membrane protein</topology>
    </subcellularLocation>
</comment>
<keyword evidence="2" id="KW-1003">Cell membrane</keyword>
<dbReference type="RefSeq" id="WP_114770240.1">
    <property type="nucleotide sequence ID" value="NZ_QQBB01000004.1"/>
</dbReference>
<keyword evidence="4 7" id="KW-1133">Transmembrane helix</keyword>
<name>A0A370HLI6_9HYPH</name>
<feature type="transmembrane region" description="Helical" evidence="7">
    <location>
        <begin position="117"/>
        <end position="135"/>
    </location>
</feature>
<dbReference type="AlphaFoldDB" id="A0A370HLI6"/>
<evidence type="ECO:0000256" key="3">
    <source>
        <dbReference type="ARBA" id="ARBA00022692"/>
    </source>
</evidence>
<reference evidence="8 9" key="1">
    <citation type="submission" date="2018-07" db="EMBL/GenBank/DDBJ databases">
        <title>Genomic Encyclopedia of Type Strains, Phase IV (KMG-IV): sequencing the most valuable type-strain genomes for metagenomic binning, comparative biology and taxonomic classification.</title>
        <authorList>
            <person name="Goeker M."/>
        </authorList>
    </citation>
    <scope>NUCLEOTIDE SEQUENCE [LARGE SCALE GENOMIC DNA]</scope>
    <source>
        <strain evidence="8 9">DSM 14364</strain>
    </source>
</reference>
<feature type="transmembrane region" description="Helical" evidence="7">
    <location>
        <begin position="156"/>
        <end position="189"/>
    </location>
</feature>